<dbReference type="SUPFAM" id="SSF51735">
    <property type="entry name" value="NAD(P)-binding Rossmann-fold domains"/>
    <property type="match status" value="1"/>
</dbReference>
<dbReference type="Pfam" id="PF00106">
    <property type="entry name" value="adh_short"/>
    <property type="match status" value="1"/>
</dbReference>
<dbReference type="AlphaFoldDB" id="A0A438N544"/>
<protein>
    <submittedName>
        <fullName evidence="4">Uncharacterized protein</fullName>
    </submittedName>
</protein>
<organism evidence="4 5">
    <name type="scientific">Exophiala mesophila</name>
    <name type="common">Black yeast-like fungus</name>
    <dbReference type="NCBI Taxonomy" id="212818"/>
    <lineage>
        <taxon>Eukaryota</taxon>
        <taxon>Fungi</taxon>
        <taxon>Dikarya</taxon>
        <taxon>Ascomycota</taxon>
        <taxon>Pezizomycotina</taxon>
        <taxon>Eurotiomycetes</taxon>
        <taxon>Chaetothyriomycetidae</taxon>
        <taxon>Chaetothyriales</taxon>
        <taxon>Herpotrichiellaceae</taxon>
        <taxon>Exophiala</taxon>
    </lineage>
</organism>
<dbReference type="VEuPathDB" id="FungiDB:PV10_04288"/>
<evidence type="ECO:0000256" key="3">
    <source>
        <dbReference type="RuleBase" id="RU000363"/>
    </source>
</evidence>
<accession>A0A438N544</accession>
<dbReference type="PRINTS" id="PR00080">
    <property type="entry name" value="SDRFAMILY"/>
</dbReference>
<sequence>MSLIQLSKDFGSLKAQVVVISGGASGIGEAYVRLARSQGAYVFFGDLDRERGQRVAEETGATFVCTNVTQYKDQLNLFGQAFKEHGRIDHAIANAGIYEPTGLFDPSSDLQSLEKEPRTAIIDVNLHGALLFAHIAAVYLRQGKSATDNTSLTFVASTAGVVCPAGTPAYNATKCGMIGLSRTLAQSLPASHGIRVNCVCPSVTETPLSALHVLPLFRQLQLPVNSAHELAQTLAGVDCDSTLNGKVLYVEGGQSWDIEEGLNETRTTWLGPSIINTLDKVAEYVKQNKG</sequence>
<reference evidence="4 5" key="1">
    <citation type="submission" date="2017-03" db="EMBL/GenBank/DDBJ databases">
        <title>Genomes of endolithic fungi from Antarctica.</title>
        <authorList>
            <person name="Coleine C."/>
            <person name="Masonjones S."/>
            <person name="Stajich J.E."/>
        </authorList>
    </citation>
    <scope>NUCLEOTIDE SEQUENCE [LARGE SCALE GENOMIC DNA]</scope>
    <source>
        <strain evidence="4 5">CCFEE 6314</strain>
    </source>
</reference>
<keyword evidence="2" id="KW-0560">Oxidoreductase</keyword>
<dbReference type="EMBL" id="NAJM01000021">
    <property type="protein sequence ID" value="RVX70793.1"/>
    <property type="molecule type" value="Genomic_DNA"/>
</dbReference>
<dbReference type="InterPro" id="IPR002347">
    <property type="entry name" value="SDR_fam"/>
</dbReference>
<dbReference type="InterPro" id="IPR036291">
    <property type="entry name" value="NAD(P)-bd_dom_sf"/>
</dbReference>
<dbReference type="Proteomes" id="UP000288859">
    <property type="component" value="Unassembled WGS sequence"/>
</dbReference>
<dbReference type="PANTHER" id="PTHR43180">
    <property type="entry name" value="3-OXOACYL-(ACYL-CARRIER-PROTEIN) REDUCTASE (AFU_ORTHOLOGUE AFUA_6G11210)"/>
    <property type="match status" value="1"/>
</dbReference>
<dbReference type="OrthoDB" id="37659at2759"/>
<dbReference type="GO" id="GO:0016491">
    <property type="term" value="F:oxidoreductase activity"/>
    <property type="evidence" value="ECO:0007669"/>
    <property type="project" value="UniProtKB-KW"/>
</dbReference>
<gene>
    <name evidence="4" type="ORF">B0A52_05444</name>
</gene>
<evidence type="ECO:0000313" key="5">
    <source>
        <dbReference type="Proteomes" id="UP000288859"/>
    </source>
</evidence>
<evidence type="ECO:0000256" key="2">
    <source>
        <dbReference type="ARBA" id="ARBA00023002"/>
    </source>
</evidence>
<dbReference type="PANTHER" id="PTHR43180:SF86">
    <property type="entry name" value="DEHYDROGENASE, PUTATIVE (AFU_ORTHOLOGUE AFUA_3G00290)-RELATED"/>
    <property type="match status" value="1"/>
</dbReference>
<dbReference type="PRINTS" id="PR00081">
    <property type="entry name" value="GDHRDH"/>
</dbReference>
<dbReference type="Gene3D" id="3.40.50.720">
    <property type="entry name" value="NAD(P)-binding Rossmann-like Domain"/>
    <property type="match status" value="1"/>
</dbReference>
<comment type="similarity">
    <text evidence="1 3">Belongs to the short-chain dehydrogenases/reductases (SDR) family.</text>
</comment>
<evidence type="ECO:0000256" key="1">
    <source>
        <dbReference type="ARBA" id="ARBA00006484"/>
    </source>
</evidence>
<evidence type="ECO:0000313" key="4">
    <source>
        <dbReference type="EMBL" id="RVX70793.1"/>
    </source>
</evidence>
<comment type="caution">
    <text evidence="4">The sequence shown here is derived from an EMBL/GenBank/DDBJ whole genome shotgun (WGS) entry which is preliminary data.</text>
</comment>
<proteinExistence type="inferred from homology"/>
<name>A0A438N544_EXOME</name>